<comment type="subcellular location">
    <subcellularLocation>
        <location evidence="1">Endomembrane system</location>
        <topology evidence="1">Multi-pass membrane protein</topology>
    </subcellularLocation>
</comment>
<comment type="caution">
    <text evidence="3">The sequence shown here is derived from an EMBL/GenBank/DDBJ whole genome shotgun (WGS) entry which is preliminary data.</text>
</comment>
<evidence type="ECO:0000256" key="2">
    <source>
        <dbReference type="ARBA" id="ARBA00022842"/>
    </source>
</evidence>
<sequence length="263" mass="29715">MLSDNYRIWYCKGKGFEDEMRKRAVLEVIEVFDHSLAIKIGVHFFLWLCDGGRSVYANIQKFIQFQLTVNVAALVINVVAAVSAGNVPLNAVQVNLIMDTLGALALATAPPKIISCADLLSVEVIVLLNFRGWSILGLKHESSDHAFQVKNMLIFNAFVLCQTGQAEEKALKVAMTPAGTAREFDIEHEGLPDEETDRPKLTVIFVVNFDKVRIDPWNKEIDLGSLIMYEKTTDINEEDMKRILNEEEPKRIFLCFLFMLSLF</sequence>
<gene>
    <name evidence="3" type="ORF">PHJA_001946200</name>
</gene>
<organism evidence="3 4">
    <name type="scientific">Phtheirospermum japonicum</name>
    <dbReference type="NCBI Taxonomy" id="374723"/>
    <lineage>
        <taxon>Eukaryota</taxon>
        <taxon>Viridiplantae</taxon>
        <taxon>Streptophyta</taxon>
        <taxon>Embryophyta</taxon>
        <taxon>Tracheophyta</taxon>
        <taxon>Spermatophyta</taxon>
        <taxon>Magnoliopsida</taxon>
        <taxon>eudicotyledons</taxon>
        <taxon>Gunneridae</taxon>
        <taxon>Pentapetalae</taxon>
        <taxon>asterids</taxon>
        <taxon>lamiids</taxon>
        <taxon>Lamiales</taxon>
        <taxon>Orobanchaceae</taxon>
        <taxon>Orobanchaceae incertae sedis</taxon>
        <taxon>Phtheirospermum</taxon>
    </lineage>
</organism>
<keyword evidence="4" id="KW-1185">Reference proteome</keyword>
<dbReference type="InterPro" id="IPR023298">
    <property type="entry name" value="ATPase_P-typ_TM_dom_sf"/>
</dbReference>
<dbReference type="SUPFAM" id="SSF81665">
    <property type="entry name" value="Calcium ATPase, transmembrane domain M"/>
    <property type="match status" value="1"/>
</dbReference>
<evidence type="ECO:0000313" key="4">
    <source>
        <dbReference type="Proteomes" id="UP000653305"/>
    </source>
</evidence>
<keyword evidence="2" id="KW-0460">Magnesium</keyword>
<evidence type="ECO:0000313" key="3">
    <source>
        <dbReference type="EMBL" id="GFP98021.1"/>
    </source>
</evidence>
<dbReference type="GO" id="GO:0005388">
    <property type="term" value="F:P-type calcium transporter activity"/>
    <property type="evidence" value="ECO:0007669"/>
    <property type="project" value="TreeGrafter"/>
</dbReference>
<accession>A0A830CUL5</accession>
<dbReference type="AlphaFoldDB" id="A0A830CUL5"/>
<evidence type="ECO:0000256" key="1">
    <source>
        <dbReference type="ARBA" id="ARBA00004127"/>
    </source>
</evidence>
<dbReference type="GO" id="GO:0012505">
    <property type="term" value="C:endomembrane system"/>
    <property type="evidence" value="ECO:0007669"/>
    <property type="project" value="UniProtKB-SubCell"/>
</dbReference>
<protein>
    <submittedName>
        <fullName evidence="3">Calcium-transporting ATPase 8 plasma membrane-type</fullName>
    </submittedName>
</protein>
<dbReference type="PANTHER" id="PTHR24093:SF369">
    <property type="entry name" value="CALCIUM-TRANSPORTING ATPASE"/>
    <property type="match status" value="1"/>
</dbReference>
<reference evidence="3" key="1">
    <citation type="submission" date="2020-07" db="EMBL/GenBank/DDBJ databases">
        <title>Ethylene signaling mediates host invasion by parasitic plants.</title>
        <authorList>
            <person name="Yoshida S."/>
        </authorList>
    </citation>
    <scope>NUCLEOTIDE SEQUENCE</scope>
    <source>
        <strain evidence="3">Okayama</strain>
    </source>
</reference>
<dbReference type="GO" id="GO:0005886">
    <property type="term" value="C:plasma membrane"/>
    <property type="evidence" value="ECO:0007669"/>
    <property type="project" value="TreeGrafter"/>
</dbReference>
<dbReference type="PANTHER" id="PTHR24093">
    <property type="entry name" value="CATION TRANSPORTING ATPASE"/>
    <property type="match status" value="1"/>
</dbReference>
<dbReference type="OrthoDB" id="18451at2759"/>
<dbReference type="Proteomes" id="UP000653305">
    <property type="component" value="Unassembled WGS sequence"/>
</dbReference>
<dbReference type="Gene3D" id="1.20.1110.10">
    <property type="entry name" value="Calcium-transporting ATPase, transmembrane domain"/>
    <property type="match status" value="1"/>
</dbReference>
<proteinExistence type="predicted"/>
<dbReference type="EMBL" id="BMAC01000511">
    <property type="protein sequence ID" value="GFP98021.1"/>
    <property type="molecule type" value="Genomic_DNA"/>
</dbReference>
<name>A0A830CUL5_9LAMI</name>